<sequence length="67" mass="8080">MKTRMTMRMMTLKARTRMRRSRMSTNLKMTTSSAYKRLSLNPKQRDKSVRDQNPLQQLLKKHPKRSL</sequence>
<evidence type="ECO:0000313" key="2">
    <source>
        <dbReference type="EMBL" id="KNE00278.1"/>
    </source>
</evidence>
<comment type="caution">
    <text evidence="2">The sequence shown here is derived from an EMBL/GenBank/DDBJ whole genome shotgun (WGS) entry which is preliminary data.</text>
</comment>
<evidence type="ECO:0000256" key="1">
    <source>
        <dbReference type="SAM" id="MobiDB-lite"/>
    </source>
</evidence>
<dbReference type="AlphaFoldDB" id="A0A0L0P1K9"/>
<accession>A0A0L0P1K9</accession>
<feature type="region of interest" description="Disordered" evidence="1">
    <location>
        <begin position="13"/>
        <end position="67"/>
    </location>
</feature>
<proteinExistence type="predicted"/>
<dbReference type="Proteomes" id="UP000037122">
    <property type="component" value="Unassembled WGS sequence"/>
</dbReference>
<dbReference type="EMBL" id="LGST01000019">
    <property type="protein sequence ID" value="KNE00278.1"/>
    <property type="molecule type" value="Genomic_DNA"/>
</dbReference>
<protein>
    <submittedName>
        <fullName evidence="2">Uncharacterized protein</fullName>
    </submittedName>
</protein>
<evidence type="ECO:0000313" key="3">
    <source>
        <dbReference type="Proteomes" id="UP000037122"/>
    </source>
</evidence>
<organism evidence="2 3">
    <name type="scientific">Candidozyma auris</name>
    <name type="common">Yeast</name>
    <name type="synonym">Candida auris</name>
    <dbReference type="NCBI Taxonomy" id="498019"/>
    <lineage>
        <taxon>Eukaryota</taxon>
        <taxon>Fungi</taxon>
        <taxon>Dikarya</taxon>
        <taxon>Ascomycota</taxon>
        <taxon>Saccharomycotina</taxon>
        <taxon>Pichiomycetes</taxon>
        <taxon>Metschnikowiaceae</taxon>
        <taxon>Candidozyma</taxon>
    </lineage>
</organism>
<gene>
    <name evidence="2" type="ORF">QG37_02824</name>
</gene>
<name>A0A0L0P1K9_CANAR</name>
<reference evidence="3" key="1">
    <citation type="journal article" date="2015" name="BMC Genomics">
        <title>Draft genome of a commonly misdiagnosed multidrug resistant pathogen Candida auris.</title>
        <authorList>
            <person name="Chatterjee S."/>
            <person name="Alampalli S.V."/>
            <person name="Nageshan R.K."/>
            <person name="Chettiar S.T."/>
            <person name="Joshi S."/>
            <person name="Tatu U.S."/>
        </authorList>
    </citation>
    <scope>NUCLEOTIDE SEQUENCE [LARGE SCALE GENOMIC DNA]</scope>
    <source>
        <strain evidence="3">6684</strain>
    </source>
</reference>